<accession>A0A392VHT1</accession>
<keyword evidence="2" id="KW-1185">Reference proteome</keyword>
<proteinExistence type="predicted"/>
<dbReference type="AlphaFoldDB" id="A0A392VHT1"/>
<evidence type="ECO:0000313" key="1">
    <source>
        <dbReference type="EMBL" id="MCI86972.1"/>
    </source>
</evidence>
<dbReference type="EMBL" id="LXQA011154449">
    <property type="protein sequence ID" value="MCI86972.1"/>
    <property type="molecule type" value="Genomic_DNA"/>
</dbReference>
<name>A0A392VHT1_9FABA</name>
<feature type="non-terminal residue" evidence="1">
    <location>
        <position position="39"/>
    </location>
</feature>
<organism evidence="1 2">
    <name type="scientific">Trifolium medium</name>
    <dbReference type="NCBI Taxonomy" id="97028"/>
    <lineage>
        <taxon>Eukaryota</taxon>
        <taxon>Viridiplantae</taxon>
        <taxon>Streptophyta</taxon>
        <taxon>Embryophyta</taxon>
        <taxon>Tracheophyta</taxon>
        <taxon>Spermatophyta</taxon>
        <taxon>Magnoliopsida</taxon>
        <taxon>eudicotyledons</taxon>
        <taxon>Gunneridae</taxon>
        <taxon>Pentapetalae</taxon>
        <taxon>rosids</taxon>
        <taxon>fabids</taxon>
        <taxon>Fabales</taxon>
        <taxon>Fabaceae</taxon>
        <taxon>Papilionoideae</taxon>
        <taxon>50 kb inversion clade</taxon>
        <taxon>NPAAA clade</taxon>
        <taxon>Hologalegina</taxon>
        <taxon>IRL clade</taxon>
        <taxon>Trifolieae</taxon>
        <taxon>Trifolium</taxon>
    </lineage>
</organism>
<dbReference type="Proteomes" id="UP000265520">
    <property type="component" value="Unassembled WGS sequence"/>
</dbReference>
<reference evidence="1 2" key="1">
    <citation type="journal article" date="2018" name="Front. Plant Sci.">
        <title>Red Clover (Trifolium pratense) and Zigzag Clover (T. medium) - A Picture of Genomic Similarities and Differences.</title>
        <authorList>
            <person name="Dluhosova J."/>
            <person name="Istvanek J."/>
            <person name="Nedelnik J."/>
            <person name="Repkova J."/>
        </authorList>
    </citation>
    <scope>NUCLEOTIDE SEQUENCE [LARGE SCALE GENOMIC DNA]</scope>
    <source>
        <strain evidence="2">cv. 10/8</strain>
        <tissue evidence="1">Leaf</tissue>
    </source>
</reference>
<comment type="caution">
    <text evidence="1">The sequence shown here is derived from an EMBL/GenBank/DDBJ whole genome shotgun (WGS) entry which is preliminary data.</text>
</comment>
<evidence type="ECO:0000313" key="2">
    <source>
        <dbReference type="Proteomes" id="UP000265520"/>
    </source>
</evidence>
<sequence length="39" mass="4385">MLRAGGRNPSMEMDDDAKGGCLQITLRRTSQYKLEVDVE</sequence>
<protein>
    <submittedName>
        <fullName evidence="1">Uncharacterized protein</fullName>
    </submittedName>
</protein>